<feature type="transmembrane region" description="Helical" evidence="7">
    <location>
        <begin position="465"/>
        <end position="482"/>
    </location>
</feature>
<dbReference type="InterPro" id="IPR003834">
    <property type="entry name" value="Cyt_c_assmbl_TM_dom"/>
</dbReference>
<keyword evidence="8" id="KW-0732">Signal</keyword>
<evidence type="ECO:0000256" key="6">
    <source>
        <dbReference type="ARBA" id="ARBA00023136"/>
    </source>
</evidence>
<proteinExistence type="predicted"/>
<gene>
    <name evidence="10" type="ORF">AXF15_08995</name>
</gene>
<dbReference type="SUPFAM" id="SSF52833">
    <property type="entry name" value="Thioredoxin-like"/>
    <property type="match status" value="1"/>
</dbReference>
<dbReference type="InterPro" id="IPR013766">
    <property type="entry name" value="Thioredoxin_domain"/>
</dbReference>
<organism evidence="10 11">
    <name type="scientific">Desulfomicrobium orale DSM 12838</name>
    <dbReference type="NCBI Taxonomy" id="888061"/>
    <lineage>
        <taxon>Bacteria</taxon>
        <taxon>Pseudomonadati</taxon>
        <taxon>Thermodesulfobacteriota</taxon>
        <taxon>Desulfovibrionia</taxon>
        <taxon>Desulfovibrionales</taxon>
        <taxon>Desulfomicrobiaceae</taxon>
        <taxon>Desulfomicrobium</taxon>
    </lineage>
</organism>
<evidence type="ECO:0000256" key="8">
    <source>
        <dbReference type="SAM" id="SignalP"/>
    </source>
</evidence>
<reference evidence="11" key="1">
    <citation type="submission" date="2016-02" db="EMBL/GenBank/DDBJ databases">
        <authorList>
            <person name="Holder M.E."/>
            <person name="Ajami N.J."/>
            <person name="Petrosino J.F."/>
        </authorList>
    </citation>
    <scope>NUCLEOTIDE SEQUENCE [LARGE SCALE GENOMIC DNA]</scope>
    <source>
        <strain evidence="11">DSM 12838</strain>
    </source>
</reference>
<name>A0A0X8JQQ6_9BACT</name>
<feature type="transmembrane region" description="Helical" evidence="7">
    <location>
        <begin position="338"/>
        <end position="364"/>
    </location>
</feature>
<dbReference type="GO" id="GO:0017004">
    <property type="term" value="P:cytochrome complex assembly"/>
    <property type="evidence" value="ECO:0007669"/>
    <property type="project" value="UniProtKB-KW"/>
</dbReference>
<evidence type="ECO:0000256" key="1">
    <source>
        <dbReference type="ARBA" id="ARBA00004651"/>
    </source>
</evidence>
<sequence>MITCRNAGKTLRAILFLFLFLPVCALAQTSAPELSLKAFRTASGPSPVLAVLFFTAPEGSHIYGNTPGPSGFPTAVTGQYAAEELEALYPPPMSAPDSLEPGLVTEQYAGRTLFYLPVPAASGEALHLSVQFSALLCSDASCRPLQETLTLDVPAEAELPLAEDQEWWSGFAQAKPGIPAQTDSAVPEPDTPTAEWSFTPRYFAPELEVRTLSKAAVLAFLAGLVLNFMPCVLPVITLKLRSFIPVADSVSQNQRRAFRAHNLFFALGIVLYFLVLSVIIAATGIVWGQIFQQPAAIISLTALVFALSLSLFGVYDLPLIDLKGKARGVTHHPRLESFITGILATILATPCSGPFLGGVLAWALIQPPEIIALVLSCIGLGMASPYLVMAVFPRMYRLLPRPGAWTIHLERILGFLLAGTCVYLMGLLPASQYLNTLILLWTIGLAAWVWGQWTNLNQSSGRRWSIRGAGMALVALMAFVLFRPEIHVDPWQPFELSRFESDLGRKNMVLDFTADWCPNCKFLEKTVLTPEKSTALAKRFDADLLRVDLTRHDPELMKLLTSLGSQSIPVLAIFSREDPKSPLVLRDLFTGGQLEEALEEELEGRK</sequence>
<dbReference type="PANTHER" id="PTHR32234:SF3">
    <property type="entry name" value="SUPPRESSION OF COPPER SENSITIVITY PROTEIN"/>
    <property type="match status" value="1"/>
</dbReference>
<dbReference type="EMBL" id="CP014230">
    <property type="protein sequence ID" value="AMD93224.1"/>
    <property type="molecule type" value="Genomic_DNA"/>
</dbReference>
<feature type="transmembrane region" description="Helical" evidence="7">
    <location>
        <begin position="296"/>
        <end position="317"/>
    </location>
</feature>
<dbReference type="Gene3D" id="3.40.30.10">
    <property type="entry name" value="Glutaredoxin"/>
    <property type="match status" value="1"/>
</dbReference>
<feature type="transmembrane region" description="Helical" evidence="7">
    <location>
        <begin position="436"/>
        <end position="453"/>
    </location>
</feature>
<keyword evidence="11" id="KW-1185">Reference proteome</keyword>
<keyword evidence="6 7" id="KW-0472">Membrane</keyword>
<evidence type="ECO:0000313" key="11">
    <source>
        <dbReference type="Proteomes" id="UP000063964"/>
    </source>
</evidence>
<keyword evidence="5 7" id="KW-1133">Transmembrane helix</keyword>
<keyword evidence="4" id="KW-0201">Cytochrome c-type biogenesis</keyword>
<dbReference type="PROSITE" id="PS51352">
    <property type="entry name" value="THIOREDOXIN_2"/>
    <property type="match status" value="1"/>
</dbReference>
<dbReference type="InterPro" id="IPR036249">
    <property type="entry name" value="Thioredoxin-like_sf"/>
</dbReference>
<dbReference type="Pfam" id="PF13899">
    <property type="entry name" value="Thioredoxin_7"/>
    <property type="match status" value="1"/>
</dbReference>
<evidence type="ECO:0000313" key="10">
    <source>
        <dbReference type="EMBL" id="AMD93224.1"/>
    </source>
</evidence>
<evidence type="ECO:0000256" key="3">
    <source>
        <dbReference type="ARBA" id="ARBA00022692"/>
    </source>
</evidence>
<feature type="transmembrane region" description="Helical" evidence="7">
    <location>
        <begin position="263"/>
        <end position="290"/>
    </location>
</feature>
<evidence type="ECO:0000256" key="5">
    <source>
        <dbReference type="ARBA" id="ARBA00022989"/>
    </source>
</evidence>
<dbReference type="KEGG" id="doa:AXF15_08995"/>
<dbReference type="GO" id="GO:0045454">
    <property type="term" value="P:cell redox homeostasis"/>
    <property type="evidence" value="ECO:0007669"/>
    <property type="project" value="TreeGrafter"/>
</dbReference>
<evidence type="ECO:0000256" key="7">
    <source>
        <dbReference type="SAM" id="Phobius"/>
    </source>
</evidence>
<feature type="domain" description="Thioredoxin" evidence="9">
    <location>
        <begin position="470"/>
        <end position="606"/>
    </location>
</feature>
<protein>
    <recommendedName>
        <fullName evidence="9">Thioredoxin domain-containing protein</fullName>
    </recommendedName>
</protein>
<dbReference type="OrthoDB" id="9811036at2"/>
<comment type="subcellular location">
    <subcellularLocation>
        <location evidence="1">Cell membrane</location>
        <topology evidence="1">Multi-pass membrane protein</topology>
    </subcellularLocation>
</comment>
<accession>A0A0X8JQQ6</accession>
<feature type="signal peptide" evidence="8">
    <location>
        <begin position="1"/>
        <end position="27"/>
    </location>
</feature>
<feature type="transmembrane region" description="Helical" evidence="7">
    <location>
        <begin position="412"/>
        <end position="430"/>
    </location>
</feature>
<feature type="chain" id="PRO_5007067611" description="Thioredoxin domain-containing protein" evidence="8">
    <location>
        <begin position="28"/>
        <end position="606"/>
    </location>
</feature>
<dbReference type="GO" id="GO:0015035">
    <property type="term" value="F:protein-disulfide reductase activity"/>
    <property type="evidence" value="ECO:0007669"/>
    <property type="project" value="TreeGrafter"/>
</dbReference>
<feature type="transmembrane region" description="Helical" evidence="7">
    <location>
        <begin position="215"/>
        <end position="236"/>
    </location>
</feature>
<feature type="transmembrane region" description="Helical" evidence="7">
    <location>
        <begin position="370"/>
        <end position="392"/>
    </location>
</feature>
<dbReference type="PANTHER" id="PTHR32234">
    <property type="entry name" value="THIOL:DISULFIDE INTERCHANGE PROTEIN DSBD"/>
    <property type="match status" value="1"/>
</dbReference>
<evidence type="ECO:0000256" key="4">
    <source>
        <dbReference type="ARBA" id="ARBA00022748"/>
    </source>
</evidence>
<evidence type="ECO:0000259" key="9">
    <source>
        <dbReference type="PROSITE" id="PS51352"/>
    </source>
</evidence>
<dbReference type="AlphaFoldDB" id="A0A0X8JQQ6"/>
<dbReference type="STRING" id="888061.AXF15_08995"/>
<evidence type="ECO:0000256" key="2">
    <source>
        <dbReference type="ARBA" id="ARBA00022475"/>
    </source>
</evidence>
<keyword evidence="2" id="KW-1003">Cell membrane</keyword>
<keyword evidence="3 7" id="KW-0812">Transmembrane</keyword>
<dbReference type="Pfam" id="PF02683">
    <property type="entry name" value="DsbD_TM"/>
    <property type="match status" value="1"/>
</dbReference>
<dbReference type="Proteomes" id="UP000063964">
    <property type="component" value="Chromosome"/>
</dbReference>
<dbReference type="RefSeq" id="WP_066606282.1">
    <property type="nucleotide sequence ID" value="NZ_CP014230.1"/>
</dbReference>
<dbReference type="GO" id="GO:0005886">
    <property type="term" value="C:plasma membrane"/>
    <property type="evidence" value="ECO:0007669"/>
    <property type="project" value="UniProtKB-SubCell"/>
</dbReference>